<proteinExistence type="predicted"/>
<dbReference type="Proteomes" id="UP001595625">
    <property type="component" value="Unassembled WGS sequence"/>
</dbReference>
<protein>
    <recommendedName>
        <fullName evidence="3">Competence protein ComGE</fullName>
    </recommendedName>
</protein>
<organism evidence="1 2">
    <name type="scientific">Planomicrobium okeanokoites</name>
    <name type="common">Planococcus okeanokoites</name>
    <name type="synonym">Flavobacterium okeanokoites</name>
    <dbReference type="NCBI Taxonomy" id="244"/>
    <lineage>
        <taxon>Bacteria</taxon>
        <taxon>Bacillati</taxon>
        <taxon>Bacillota</taxon>
        <taxon>Bacilli</taxon>
        <taxon>Bacillales</taxon>
        <taxon>Caryophanaceae</taxon>
        <taxon>Planomicrobium</taxon>
    </lineage>
</organism>
<gene>
    <name evidence="1" type="ORF">ACFOEJ_11500</name>
</gene>
<evidence type="ECO:0008006" key="3">
    <source>
        <dbReference type="Google" id="ProtNLM"/>
    </source>
</evidence>
<sequence>MLSLLIIFMLFGTLLPTMQKMQQTLDDKQLRASAFETLHEAAKIIKSYGEIQGERTVNGVIFSWDYHSELCVRYKNYRSLQETICLE</sequence>
<evidence type="ECO:0000313" key="2">
    <source>
        <dbReference type="Proteomes" id="UP001595625"/>
    </source>
</evidence>
<accession>A0ABV7KQJ1</accession>
<dbReference type="EMBL" id="JBHRUJ010000016">
    <property type="protein sequence ID" value="MFC3211702.1"/>
    <property type="molecule type" value="Genomic_DNA"/>
</dbReference>
<comment type="caution">
    <text evidence="1">The sequence shown here is derived from an EMBL/GenBank/DDBJ whole genome shotgun (WGS) entry which is preliminary data.</text>
</comment>
<dbReference type="RefSeq" id="WP_117312185.1">
    <property type="nucleotide sequence ID" value="NZ_JBHRUJ010000016.1"/>
</dbReference>
<evidence type="ECO:0000313" key="1">
    <source>
        <dbReference type="EMBL" id="MFC3211702.1"/>
    </source>
</evidence>
<name>A0ABV7KQJ1_PLAOK</name>
<reference evidence="2" key="1">
    <citation type="journal article" date="2019" name="Int. J. Syst. Evol. Microbiol.">
        <title>The Global Catalogue of Microorganisms (GCM) 10K type strain sequencing project: providing services to taxonomists for standard genome sequencing and annotation.</title>
        <authorList>
            <consortium name="The Broad Institute Genomics Platform"/>
            <consortium name="The Broad Institute Genome Sequencing Center for Infectious Disease"/>
            <person name="Wu L."/>
            <person name="Ma J."/>
        </authorList>
    </citation>
    <scope>NUCLEOTIDE SEQUENCE [LARGE SCALE GENOMIC DNA]</scope>
    <source>
        <strain evidence="2">CCM 320</strain>
    </source>
</reference>
<keyword evidence="2" id="KW-1185">Reference proteome</keyword>